<organism evidence="2">
    <name type="scientific">Terrestrivirus sp</name>
    <dbReference type="NCBI Taxonomy" id="2487775"/>
    <lineage>
        <taxon>Viruses</taxon>
        <taxon>Varidnaviria</taxon>
        <taxon>Bamfordvirae</taxon>
        <taxon>Nucleocytoviricota</taxon>
        <taxon>Megaviricetes</taxon>
        <taxon>Imitervirales</taxon>
        <taxon>Mimiviridae</taxon>
        <taxon>Klosneuvirinae</taxon>
    </lineage>
</organism>
<name>A0A3G4ZLM3_9VIRU</name>
<protein>
    <submittedName>
        <fullName evidence="2">Uncharacterized protein</fullName>
    </submittedName>
</protein>
<evidence type="ECO:0000313" key="2">
    <source>
        <dbReference type="EMBL" id="AYV75314.1"/>
    </source>
</evidence>
<reference evidence="2" key="1">
    <citation type="submission" date="2018-10" db="EMBL/GenBank/DDBJ databases">
        <title>Hidden diversity of soil giant viruses.</title>
        <authorList>
            <person name="Schulz F."/>
            <person name="Alteio L."/>
            <person name="Goudeau D."/>
            <person name="Ryan E.M."/>
            <person name="Malmstrom R.R."/>
            <person name="Blanchard J."/>
            <person name="Woyke T."/>
        </authorList>
    </citation>
    <scope>NUCLEOTIDE SEQUENCE</scope>
    <source>
        <strain evidence="2">TEV1</strain>
    </source>
</reference>
<proteinExistence type="predicted"/>
<keyword evidence="1" id="KW-0812">Transmembrane</keyword>
<keyword evidence="1" id="KW-1133">Transmembrane helix</keyword>
<feature type="transmembrane region" description="Helical" evidence="1">
    <location>
        <begin position="134"/>
        <end position="167"/>
    </location>
</feature>
<gene>
    <name evidence="2" type="ORF">Terrestrivirus1_188</name>
</gene>
<dbReference type="EMBL" id="MK071979">
    <property type="protein sequence ID" value="AYV75314.1"/>
    <property type="molecule type" value="Genomic_DNA"/>
</dbReference>
<evidence type="ECO:0000256" key="1">
    <source>
        <dbReference type="SAM" id="Phobius"/>
    </source>
</evidence>
<sequence>MNILLTIFTVVCIILTLTGLGVGIANYYRDQSIIEASNGPNHIGMCSMIGVTVPYDCYAQRPAVPCEAALNTTTVYKFIIDPALNSSGGTNESITCTWDENITFYSNIDIQINGTSFPCWSSNFSSCDSVITTFQLFGITTFTIVMISIGAIGGLLSILLIILHIVFYKRQKKHRTMIHDNISIMTV</sequence>
<keyword evidence="1" id="KW-0472">Membrane</keyword>
<accession>A0A3G4ZLM3</accession>